<feature type="compositionally biased region" description="Basic residues" evidence="1">
    <location>
        <begin position="181"/>
        <end position="194"/>
    </location>
</feature>
<dbReference type="EMBL" id="CAJVCH010053799">
    <property type="protein sequence ID" value="CAG7718494.1"/>
    <property type="molecule type" value="Genomic_DNA"/>
</dbReference>
<evidence type="ECO:0000313" key="2">
    <source>
        <dbReference type="EMBL" id="CAG7718494.1"/>
    </source>
</evidence>
<gene>
    <name evidence="2" type="ORF">AFUS01_LOCUS7881</name>
</gene>
<name>A0A8J2K262_9HEXA</name>
<comment type="caution">
    <text evidence="2">The sequence shown here is derived from an EMBL/GenBank/DDBJ whole genome shotgun (WGS) entry which is preliminary data.</text>
</comment>
<feature type="region of interest" description="Disordered" evidence="1">
    <location>
        <begin position="89"/>
        <end position="205"/>
    </location>
</feature>
<organism evidence="2 3">
    <name type="scientific">Allacma fusca</name>
    <dbReference type="NCBI Taxonomy" id="39272"/>
    <lineage>
        <taxon>Eukaryota</taxon>
        <taxon>Metazoa</taxon>
        <taxon>Ecdysozoa</taxon>
        <taxon>Arthropoda</taxon>
        <taxon>Hexapoda</taxon>
        <taxon>Collembola</taxon>
        <taxon>Symphypleona</taxon>
        <taxon>Sminthuridae</taxon>
        <taxon>Allacma</taxon>
    </lineage>
</organism>
<feature type="compositionally biased region" description="Polar residues" evidence="1">
    <location>
        <begin position="120"/>
        <end position="129"/>
    </location>
</feature>
<feature type="compositionally biased region" description="Polar residues" evidence="1">
    <location>
        <begin position="147"/>
        <end position="157"/>
    </location>
</feature>
<feature type="non-terminal residue" evidence="2">
    <location>
        <position position="205"/>
    </location>
</feature>
<evidence type="ECO:0000313" key="3">
    <source>
        <dbReference type="Proteomes" id="UP000708208"/>
    </source>
</evidence>
<accession>A0A8J2K262</accession>
<protein>
    <submittedName>
        <fullName evidence="2">Uncharacterized protein</fullName>
    </submittedName>
</protein>
<dbReference type="AlphaFoldDB" id="A0A8J2K262"/>
<proteinExistence type="predicted"/>
<evidence type="ECO:0000256" key="1">
    <source>
        <dbReference type="SAM" id="MobiDB-lite"/>
    </source>
</evidence>
<dbReference type="Proteomes" id="UP000708208">
    <property type="component" value="Unassembled WGS sequence"/>
</dbReference>
<reference evidence="2" key="1">
    <citation type="submission" date="2021-06" db="EMBL/GenBank/DDBJ databases">
        <authorList>
            <person name="Hodson N. C."/>
            <person name="Mongue J. A."/>
            <person name="Jaron S. K."/>
        </authorList>
    </citation>
    <scope>NUCLEOTIDE SEQUENCE</scope>
</reference>
<sequence>MSNKMSSSEEELLEYIAGKSGGNNNYQDLRRLWKDAHRDISKQTSDQKVAAFWKRNKDNPYAVTQKIEELNLTIRTWRNPIQTAFLKQYQRSKAENSSRQKHSLPSESSRPEREEPGFIGNTSVSNSLPSEPLRSEQDEPELIANSDIGNSLLSEPSGSAREDAVYTENVQNLDNLIQRGRQNRKKITPRARRSKTAEQELTMTE</sequence>
<keyword evidence="3" id="KW-1185">Reference proteome</keyword>